<dbReference type="NCBIfam" id="NF045726">
    <property type="entry name" value="XXplasma_LP"/>
    <property type="match status" value="1"/>
</dbReference>
<evidence type="ECO:0008006" key="4">
    <source>
        <dbReference type="Google" id="ProtNLM"/>
    </source>
</evidence>
<keyword evidence="3" id="KW-1185">Reference proteome</keyword>
<feature type="signal peptide" evidence="1">
    <location>
        <begin position="1"/>
        <end position="22"/>
    </location>
</feature>
<name>A0ABT3BMQ7_9BACT</name>
<evidence type="ECO:0000313" key="2">
    <source>
        <dbReference type="EMBL" id="MCV3728507.1"/>
    </source>
</evidence>
<gene>
    <name evidence="2" type="ORF">OF376_01850</name>
</gene>
<proteinExistence type="predicted"/>
<comment type="caution">
    <text evidence="2">The sequence shown here is derived from an EMBL/GenBank/DDBJ whole genome shotgun (WGS) entry which is preliminary data.</text>
</comment>
<evidence type="ECO:0000256" key="1">
    <source>
        <dbReference type="SAM" id="SignalP"/>
    </source>
</evidence>
<dbReference type="EMBL" id="JAOXHL010000001">
    <property type="protein sequence ID" value="MCV3728507.1"/>
    <property type="molecule type" value="Genomic_DNA"/>
</dbReference>
<reference evidence="2 3" key="1">
    <citation type="journal article" date="2020" name="Int. J. Syst. Evol. Microbiol.">
        <title>Ureaplasma miroungigenitalium sp. nov. isolated from northern elephant seals (Mirounga angustirostris) and Ureaplasma zalophigenitalium sp. nov. isolated from California sea lions (Zalophus californianus).</title>
        <authorList>
            <person name="Volokhov D.V."/>
            <person name="Gulland F.M."/>
            <person name="Gao Y."/>
            <person name="Chizhikov V.E."/>
        </authorList>
    </citation>
    <scope>NUCLEOTIDE SEQUENCE [LARGE SCALE GENOMIC DNA]</scope>
    <source>
        <strain evidence="2 3">ES3182-GEN</strain>
    </source>
</reference>
<keyword evidence="1" id="KW-0732">Signal</keyword>
<feature type="chain" id="PRO_5046821454" description="Lipoprotein" evidence="1">
    <location>
        <begin position="23"/>
        <end position="362"/>
    </location>
</feature>
<dbReference type="RefSeq" id="WP_263821820.1">
    <property type="nucleotide sequence ID" value="NZ_JAOXHL010000001.1"/>
</dbReference>
<dbReference type="Proteomes" id="UP001208245">
    <property type="component" value="Unassembled WGS sequence"/>
</dbReference>
<dbReference type="InterPro" id="IPR054816">
    <property type="entry name" value="Lipoprotein_mollicutes-type_CS"/>
</dbReference>
<organism evidence="2 3">
    <name type="scientific">Ureaplasma miroungigenitalium</name>
    <dbReference type="NCBI Taxonomy" id="1042321"/>
    <lineage>
        <taxon>Bacteria</taxon>
        <taxon>Bacillati</taxon>
        <taxon>Mycoplasmatota</taxon>
        <taxon>Mycoplasmoidales</taxon>
        <taxon>Mycoplasmoidaceae</taxon>
        <taxon>Ureaplasma</taxon>
    </lineage>
</organism>
<evidence type="ECO:0000313" key="3">
    <source>
        <dbReference type="Proteomes" id="UP001208245"/>
    </source>
</evidence>
<sequence>MKKINKKFFLSMLGGIVVCGLAAGVATSCKNNNELIEAVNEYNNYVAQVKATDFYKNNVSKAQEIDKLFKETKQEIDKHKKDADFITILKTELTNLKSKIDPMVKKFNGFVELNKKVTVSYKNAKNTLFAEAKLTAENFELAHPEAKVAFVKAEKGDNTIVVSYTIENKEKEKSEVFTKEISSSEFKVDFATVDKGTSVTYKNASEVTFANASLEQSNYELSVTDKTFNITFVSAKKDEAKTKISVVYKLSKNKQEQEFTKEILADNFKKEEPKQESIDFATAFNGVSVTYKKASEVTFADALLEENNYELSSTDQSFSINFKKAEKDTTNSKIIVSFTLTKNEQESTIYTKEILANSFKQQ</sequence>
<dbReference type="PROSITE" id="PS51257">
    <property type="entry name" value="PROKAR_LIPOPROTEIN"/>
    <property type="match status" value="1"/>
</dbReference>
<protein>
    <recommendedName>
        <fullName evidence="4">Lipoprotein</fullName>
    </recommendedName>
</protein>
<accession>A0ABT3BMQ7</accession>